<dbReference type="Proteomes" id="UP000304912">
    <property type="component" value="Chromosome"/>
</dbReference>
<evidence type="ECO:0000256" key="1">
    <source>
        <dbReference type="SAM" id="MobiDB-lite"/>
    </source>
</evidence>
<dbReference type="AlphaFoldDB" id="A0A5B7YFA7"/>
<evidence type="ECO:0000313" key="2">
    <source>
        <dbReference type="EMBL" id="QCZ94442.1"/>
    </source>
</evidence>
<dbReference type="InterPro" id="IPR014988">
    <property type="entry name" value="Uncharacterised_YqcI/YcgG"/>
</dbReference>
<name>A0A5B7YFA7_9ALTE</name>
<feature type="compositionally biased region" description="Polar residues" evidence="1">
    <location>
        <begin position="216"/>
        <end position="226"/>
    </location>
</feature>
<evidence type="ECO:0000313" key="3">
    <source>
        <dbReference type="Proteomes" id="UP000304912"/>
    </source>
</evidence>
<feature type="region of interest" description="Disordered" evidence="1">
    <location>
        <begin position="180"/>
        <end position="226"/>
    </location>
</feature>
<keyword evidence="3" id="KW-1185">Reference proteome</keyword>
<dbReference type="RefSeq" id="WP_139757181.1">
    <property type="nucleotide sequence ID" value="NZ_CP039852.1"/>
</dbReference>
<gene>
    <name evidence="2" type="ORF">FBQ74_13630</name>
</gene>
<dbReference type="KEGG" id="salk:FBQ74_13630"/>
<accession>A0A5B7YFA7</accession>
<dbReference type="EMBL" id="CP039852">
    <property type="protein sequence ID" value="QCZ94442.1"/>
    <property type="molecule type" value="Genomic_DNA"/>
</dbReference>
<dbReference type="NCBIfam" id="NF041366">
    <property type="entry name" value="GntA_guanitoxin"/>
    <property type="match status" value="1"/>
</dbReference>
<organism evidence="2 3">
    <name type="scientific">Salinimonas iocasae</name>
    <dbReference type="NCBI Taxonomy" id="2572577"/>
    <lineage>
        <taxon>Bacteria</taxon>
        <taxon>Pseudomonadati</taxon>
        <taxon>Pseudomonadota</taxon>
        <taxon>Gammaproteobacteria</taxon>
        <taxon>Alteromonadales</taxon>
        <taxon>Alteromonadaceae</taxon>
        <taxon>Alteromonas/Salinimonas group</taxon>
        <taxon>Salinimonas</taxon>
    </lineage>
</organism>
<sequence>MQTYLPQQEENLKAFIAQKGFPCVGAKTALHKEQIHHHHFGPLHDTSDNLDILDAIYRFIEGFNLQDDMFSSFVCTFEGPWDHSERQYERLLWEKLQQLYDIDSKLHGWDNHVSNDPDHADFSFSLGGHAFFIVCLNPASRRKSRRYDSPAIVFNLHQQFDQLRTEGKFEDFRDHIRKRDTVFSGGDNPMLDNHGSDSEAKQYSGRQLEENWQCPFHTNQEQQNNG</sequence>
<dbReference type="PANTHER" id="PTHR40045">
    <property type="entry name" value="YCGG FAMILY PROTEIN"/>
    <property type="match status" value="1"/>
</dbReference>
<dbReference type="PANTHER" id="PTHR40045:SF1">
    <property type="entry name" value="YQCI_YCGG FAMILY PROTEIN"/>
    <property type="match status" value="1"/>
</dbReference>
<reference evidence="2 3" key="1">
    <citation type="submission" date="2019-04" db="EMBL/GenBank/DDBJ databases">
        <title>Salinimonas iocasae sp. nov., a halophilic bacterium isolated from the outer tube casing of tubeworms in Okinawa Trough.</title>
        <authorList>
            <person name="Zhang H."/>
            <person name="Wang H."/>
            <person name="Li C."/>
        </authorList>
    </citation>
    <scope>NUCLEOTIDE SEQUENCE [LARGE SCALE GENOMIC DNA]</scope>
    <source>
        <strain evidence="2 3">KX18D6</strain>
    </source>
</reference>
<protein>
    <submittedName>
        <fullName evidence="2">YqcI/YcgG family protein</fullName>
    </submittedName>
</protein>
<proteinExistence type="predicted"/>
<dbReference type="OrthoDB" id="283514at2"/>
<dbReference type="Pfam" id="PF08892">
    <property type="entry name" value="YqcI_YcgG"/>
    <property type="match status" value="1"/>
</dbReference>